<dbReference type="AlphaFoldDB" id="A0A4V6T4B3"/>
<evidence type="ECO:0000313" key="1">
    <source>
        <dbReference type="EMBL" id="THU57196.1"/>
    </source>
</evidence>
<comment type="caution">
    <text evidence="1">The sequence shown here is derived from an EMBL/GenBank/DDBJ whole genome shotgun (WGS) entry which is preliminary data.</text>
</comment>
<dbReference type="InterPro" id="IPR021924">
    <property type="entry name" value="DUF3537"/>
</dbReference>
<accession>A0A4V6T4B3</accession>
<dbReference type="Pfam" id="PF12056">
    <property type="entry name" value="DUF3537"/>
    <property type="match status" value="2"/>
</dbReference>
<name>A0A4V6T4B3_MUSBA</name>
<keyword evidence="2" id="KW-1185">Reference proteome</keyword>
<dbReference type="Proteomes" id="UP000317650">
    <property type="component" value="Chromosome 3"/>
</dbReference>
<organism evidence="1 2">
    <name type="scientific">Musa balbisiana</name>
    <name type="common">Banana</name>
    <dbReference type="NCBI Taxonomy" id="52838"/>
    <lineage>
        <taxon>Eukaryota</taxon>
        <taxon>Viridiplantae</taxon>
        <taxon>Streptophyta</taxon>
        <taxon>Embryophyta</taxon>
        <taxon>Tracheophyta</taxon>
        <taxon>Spermatophyta</taxon>
        <taxon>Magnoliopsida</taxon>
        <taxon>Liliopsida</taxon>
        <taxon>Zingiberales</taxon>
        <taxon>Musaceae</taxon>
        <taxon>Musa</taxon>
    </lineage>
</organism>
<proteinExistence type="predicted"/>
<evidence type="ECO:0000313" key="2">
    <source>
        <dbReference type="Proteomes" id="UP000317650"/>
    </source>
</evidence>
<reference evidence="1 2" key="1">
    <citation type="journal article" date="2019" name="Nat. Plants">
        <title>Genome sequencing of Musa balbisiana reveals subgenome evolution and function divergence in polyploid bananas.</title>
        <authorList>
            <person name="Yao X."/>
        </authorList>
    </citation>
    <scope>NUCLEOTIDE SEQUENCE [LARGE SCALE GENOMIC DNA]</scope>
    <source>
        <strain evidence="2">cv. DH-PKW</strain>
        <tissue evidence="1">Leaves</tissue>
    </source>
</reference>
<dbReference type="STRING" id="52838.A0A4V6T4B3"/>
<dbReference type="PANTHER" id="PTHR31963">
    <property type="entry name" value="RAS GUANINE NUCLEOTIDE EXCHANGE FACTOR K"/>
    <property type="match status" value="1"/>
</dbReference>
<dbReference type="EMBL" id="PYDT01000006">
    <property type="protein sequence ID" value="THU57196.1"/>
    <property type="molecule type" value="Genomic_DNA"/>
</dbReference>
<dbReference type="PANTHER" id="PTHR31963:SF16">
    <property type="entry name" value="OS06G0635200 PROTEIN"/>
    <property type="match status" value="1"/>
</dbReference>
<protein>
    <submittedName>
        <fullName evidence="1">Uncharacterized protein</fullName>
    </submittedName>
</protein>
<sequence>MLSPSTLNPLISSFASPIHSSPLFVLHAAEPLLVRSFLGNPVATGCVACALELASWIYGAASFIVVRVTFPSICHLQTCGFRSAVQSPSATSAGCSWMVMVTASQFAAVLVTTRRRSYDSLFNAGELACYSDEELECMKIVHPLGRAIFFQKRQAFVTYLENNRAGIAILGFTVDRAWLHTIFIYAGNYFGPVAFGQDNWDLLKPPILDYILLTV</sequence>
<gene>
    <name evidence="1" type="ORF">C4D60_Mb03t00950</name>
</gene>